<reference evidence="11 12" key="1">
    <citation type="journal article" date="2019" name="Int. J. Syst. Evol. Microbiol.">
        <title>The Global Catalogue of Microorganisms (GCM) 10K type strain sequencing project: providing services to taxonomists for standard genome sequencing and annotation.</title>
        <authorList>
            <consortium name="The Broad Institute Genomics Platform"/>
            <consortium name="The Broad Institute Genome Sequencing Center for Infectious Disease"/>
            <person name="Wu L."/>
            <person name="Ma J."/>
        </authorList>
    </citation>
    <scope>NUCLEOTIDE SEQUENCE [LARGE SCALE GENOMIC DNA]</scope>
    <source>
        <strain evidence="11 12">JCM 15478</strain>
    </source>
</reference>
<keyword evidence="3" id="KW-0479">Metal-binding</keyword>
<protein>
    <submittedName>
        <fullName evidence="11">NTP transferase domain-containing protein</fullName>
    </submittedName>
</protein>
<feature type="domain" description="MobA-like NTP transferase" evidence="9">
    <location>
        <begin position="24"/>
        <end position="163"/>
    </location>
</feature>
<evidence type="ECO:0000313" key="12">
    <source>
        <dbReference type="Proteomes" id="UP001500016"/>
    </source>
</evidence>
<dbReference type="InterPro" id="IPR025877">
    <property type="entry name" value="MobA-like_NTP_Trfase"/>
</dbReference>
<evidence type="ECO:0000256" key="4">
    <source>
        <dbReference type="ARBA" id="ARBA00022741"/>
    </source>
</evidence>
<evidence type="ECO:0000259" key="9">
    <source>
        <dbReference type="Pfam" id="PF12804"/>
    </source>
</evidence>
<dbReference type="PANTHER" id="PTHR19136">
    <property type="entry name" value="MOLYBDENUM COFACTOR GUANYLYLTRANSFERASE"/>
    <property type="match status" value="1"/>
</dbReference>
<keyword evidence="4" id="KW-0547">Nucleotide-binding</keyword>
<dbReference type="SUPFAM" id="SSF53448">
    <property type="entry name" value="Nucleotide-diphospho-sugar transferases"/>
    <property type="match status" value="1"/>
</dbReference>
<comment type="caution">
    <text evidence="11">The sequence shown here is derived from an EMBL/GenBank/DDBJ whole genome shotgun (WGS) entry which is preliminary data.</text>
</comment>
<keyword evidence="1" id="KW-0963">Cytoplasm</keyword>
<keyword evidence="5" id="KW-0460">Magnesium</keyword>
<evidence type="ECO:0000256" key="8">
    <source>
        <dbReference type="SAM" id="MobiDB-lite"/>
    </source>
</evidence>
<dbReference type="Pfam" id="PF12804">
    <property type="entry name" value="NTP_transf_3"/>
    <property type="match status" value="1"/>
</dbReference>
<sequence length="307" mass="32023">MTHHAPEPWAAGRPPSAPSAPFDALVLAGDGSRRLGGADKPSVTVGGRTLLDRVLAACADAASTTVVGPRRPTYRPVTWAREDPPGGGPMAALEAGLRGVRHGTVLLLSSDVPFLAAETVRELLDVRGGDEGTVLHDGRDQPLLAAYRTEALRRELALLHAEYGTLRGIPLRLLLDGLSLRRAPAPPGNGSLDCDTWGDIATARARIRDHGTVLDEWIAAVKAELGIELDVETGPLLDLARDAAHGVARPAAPLTTFLVGFAAARAGGTPEDVADAARKAAALARRWSEEDTTDGTPNGNADGNSGR</sequence>
<feature type="region of interest" description="Disordered" evidence="8">
    <location>
        <begin position="1"/>
        <end position="21"/>
    </location>
</feature>
<proteinExistence type="predicted"/>
<evidence type="ECO:0000259" key="10">
    <source>
        <dbReference type="Pfam" id="PF20058"/>
    </source>
</evidence>
<dbReference type="RefSeq" id="WP_344531237.1">
    <property type="nucleotide sequence ID" value="NZ_BAAAPE010000012.1"/>
</dbReference>
<keyword evidence="2 11" id="KW-0808">Transferase</keyword>
<feature type="region of interest" description="Disordered" evidence="8">
    <location>
        <begin position="284"/>
        <end position="307"/>
    </location>
</feature>
<feature type="compositionally biased region" description="Polar residues" evidence="8">
    <location>
        <begin position="294"/>
        <end position="307"/>
    </location>
</feature>
<evidence type="ECO:0000256" key="1">
    <source>
        <dbReference type="ARBA" id="ARBA00022490"/>
    </source>
</evidence>
<dbReference type="InterPro" id="IPR013482">
    <property type="entry name" value="Molybde_CF_guanTrfase"/>
</dbReference>
<gene>
    <name evidence="11" type="ORF">GCM10009801_47000</name>
</gene>
<evidence type="ECO:0000256" key="6">
    <source>
        <dbReference type="ARBA" id="ARBA00023134"/>
    </source>
</evidence>
<dbReference type="InterPro" id="IPR029044">
    <property type="entry name" value="Nucleotide-diphossugar_trans"/>
</dbReference>
<evidence type="ECO:0000256" key="3">
    <source>
        <dbReference type="ARBA" id="ARBA00022723"/>
    </source>
</evidence>
<evidence type="ECO:0000256" key="7">
    <source>
        <dbReference type="ARBA" id="ARBA00023150"/>
    </source>
</evidence>
<dbReference type="CDD" id="cd02503">
    <property type="entry name" value="MobA"/>
    <property type="match status" value="1"/>
</dbReference>
<dbReference type="InterPro" id="IPR045598">
    <property type="entry name" value="DUF6457"/>
</dbReference>
<evidence type="ECO:0000256" key="2">
    <source>
        <dbReference type="ARBA" id="ARBA00022679"/>
    </source>
</evidence>
<evidence type="ECO:0000256" key="5">
    <source>
        <dbReference type="ARBA" id="ARBA00022842"/>
    </source>
</evidence>
<feature type="domain" description="DUF6457" evidence="10">
    <location>
        <begin position="210"/>
        <end position="291"/>
    </location>
</feature>
<keyword evidence="12" id="KW-1185">Reference proteome</keyword>
<evidence type="ECO:0000313" key="11">
    <source>
        <dbReference type="EMBL" id="GAA2085346.1"/>
    </source>
</evidence>
<name>A0ABN2W7X2_9ACTN</name>
<dbReference type="PANTHER" id="PTHR19136:SF81">
    <property type="entry name" value="MOLYBDENUM COFACTOR GUANYLYLTRANSFERASE"/>
    <property type="match status" value="1"/>
</dbReference>
<dbReference type="Pfam" id="PF20058">
    <property type="entry name" value="DUF6457"/>
    <property type="match status" value="1"/>
</dbReference>
<organism evidence="11 12">
    <name type="scientific">Streptomyces albiaxialis</name>
    <dbReference type="NCBI Taxonomy" id="329523"/>
    <lineage>
        <taxon>Bacteria</taxon>
        <taxon>Bacillati</taxon>
        <taxon>Actinomycetota</taxon>
        <taxon>Actinomycetes</taxon>
        <taxon>Kitasatosporales</taxon>
        <taxon>Streptomycetaceae</taxon>
        <taxon>Streptomyces</taxon>
    </lineage>
</organism>
<keyword evidence="6" id="KW-0342">GTP-binding</keyword>
<dbReference type="GO" id="GO:0016740">
    <property type="term" value="F:transferase activity"/>
    <property type="evidence" value="ECO:0007669"/>
    <property type="project" value="UniProtKB-KW"/>
</dbReference>
<dbReference type="Gene3D" id="3.90.550.10">
    <property type="entry name" value="Spore Coat Polysaccharide Biosynthesis Protein SpsA, Chain A"/>
    <property type="match status" value="1"/>
</dbReference>
<keyword evidence="7" id="KW-0501">Molybdenum cofactor biosynthesis</keyword>
<accession>A0ABN2W7X2</accession>
<dbReference type="Proteomes" id="UP001500016">
    <property type="component" value="Unassembled WGS sequence"/>
</dbReference>
<dbReference type="EMBL" id="BAAAPE010000012">
    <property type="protein sequence ID" value="GAA2085346.1"/>
    <property type="molecule type" value="Genomic_DNA"/>
</dbReference>